<evidence type="ECO:0000313" key="4">
    <source>
        <dbReference type="EMBL" id="MDL4839641.1"/>
    </source>
</evidence>
<sequence length="616" mass="71236">MSIFHNSHDLSYRNPFGAVITNTVITIHLDSSLDNIDQAYFCWRKEGLEVCDRITMEVVELNQDITRFAARYQAPDYVGLVWYYFMIEHDGMTTCYGNNKQCYGGEGEENNHPTPYQITVYNQEYAPPAWLQGKVIYQIFVDRFYNGNNNGTIVHPKKNSVLHSHWDNDPVYIRGENGEILTWDFFGGNLLGIIKKLPYLSKLGIDIIYLNPIFEAPSNHKYDTGDYHQIDEMFGTTKTFECLFHEAKKYNIWIILDGVFSHTGSDSKYFNKDGNYPTLGAYQSTDSPFYSWYRFSQHPDEYDCWWGIDTLPNVNEMDATFIDFFIENEDSIINYWHRLGVKGWRLDVADELPDEFIKKLKKQLRKKDPDAILIGEVWEDASNKISYDERREYLLGQELDSVTNYVFRDIAIAFLLGEISASDVHVRLVSMNENYPKAHFFSLMNLIGTHDTPRILSILTNVSEEGTKNENGINRLKALSVWQLLFPGVPCIYYGDEAGVVGIEEPLNRRTYPWGKENDQLLDWYKKIISIQKKYDVFQIGDWNSFNHGKHVYGFKRTTETQIATVLISNSSDNQRIRLSENSESLVNVLTGCKYKSINGDVAITIRANEVLVLIS</sequence>
<dbReference type="InterPro" id="IPR013780">
    <property type="entry name" value="Glyco_hydro_b"/>
</dbReference>
<evidence type="ECO:0000256" key="1">
    <source>
        <dbReference type="ARBA" id="ARBA00022801"/>
    </source>
</evidence>
<proteinExistence type="predicted"/>
<evidence type="ECO:0000256" key="2">
    <source>
        <dbReference type="ARBA" id="ARBA00023295"/>
    </source>
</evidence>
<dbReference type="Gene3D" id="2.60.40.10">
    <property type="entry name" value="Immunoglobulins"/>
    <property type="match status" value="1"/>
</dbReference>
<keyword evidence="1 4" id="KW-0378">Hydrolase</keyword>
<reference evidence="4 5" key="1">
    <citation type="submission" date="2023-06" db="EMBL/GenBank/DDBJ databases">
        <title>Aquibacillus rhizosphaerae LR5S19.</title>
        <authorList>
            <person name="Sun J.-Q."/>
        </authorList>
    </citation>
    <scope>NUCLEOTIDE SEQUENCE [LARGE SCALE GENOMIC DNA]</scope>
    <source>
        <strain evidence="4 5">LR5S19</strain>
    </source>
</reference>
<dbReference type="Gene3D" id="2.60.40.1180">
    <property type="entry name" value="Golgi alpha-mannosidase II"/>
    <property type="match status" value="1"/>
</dbReference>
<organism evidence="4 5">
    <name type="scientific">Aquibacillus rhizosphaerae</name>
    <dbReference type="NCBI Taxonomy" id="3051431"/>
    <lineage>
        <taxon>Bacteria</taxon>
        <taxon>Bacillati</taxon>
        <taxon>Bacillota</taxon>
        <taxon>Bacilli</taxon>
        <taxon>Bacillales</taxon>
        <taxon>Bacillaceae</taxon>
        <taxon>Aquibacillus</taxon>
    </lineage>
</organism>
<dbReference type="InterPro" id="IPR017853">
    <property type="entry name" value="GH"/>
</dbReference>
<dbReference type="CDD" id="cd02857">
    <property type="entry name" value="E_set_CDase_PDE_N"/>
    <property type="match status" value="1"/>
</dbReference>
<protein>
    <submittedName>
        <fullName evidence="4">Glycoside hydrolase family 13 protein</fullName>
    </submittedName>
</protein>
<evidence type="ECO:0000313" key="5">
    <source>
        <dbReference type="Proteomes" id="UP001235343"/>
    </source>
</evidence>
<dbReference type="SUPFAM" id="SSF51011">
    <property type="entry name" value="Glycosyl hydrolase domain"/>
    <property type="match status" value="1"/>
</dbReference>
<keyword evidence="2" id="KW-0326">Glycosidase</keyword>
<accession>A0ABT7L1C6</accession>
<dbReference type="InterPro" id="IPR006047">
    <property type="entry name" value="GH13_cat_dom"/>
</dbReference>
<dbReference type="RefSeq" id="WP_285930569.1">
    <property type="nucleotide sequence ID" value="NZ_JASTZU010000018.1"/>
</dbReference>
<gene>
    <name evidence="4" type="ORF">QQS35_04105</name>
</gene>
<dbReference type="Proteomes" id="UP001235343">
    <property type="component" value="Unassembled WGS sequence"/>
</dbReference>
<keyword evidence="5" id="KW-1185">Reference proteome</keyword>
<dbReference type="InterPro" id="IPR014756">
    <property type="entry name" value="Ig_E-set"/>
</dbReference>
<feature type="domain" description="Glycosyl hydrolase family 13 catalytic" evidence="3">
    <location>
        <begin position="138"/>
        <end position="532"/>
    </location>
</feature>
<dbReference type="SUPFAM" id="SSF81296">
    <property type="entry name" value="E set domains"/>
    <property type="match status" value="1"/>
</dbReference>
<dbReference type="InterPro" id="IPR045857">
    <property type="entry name" value="O16G_dom_2"/>
</dbReference>
<dbReference type="PANTHER" id="PTHR10357">
    <property type="entry name" value="ALPHA-AMYLASE FAMILY MEMBER"/>
    <property type="match status" value="1"/>
</dbReference>
<name>A0ABT7L1C6_9BACI</name>
<dbReference type="EMBL" id="JASTZU010000018">
    <property type="protein sequence ID" value="MDL4839641.1"/>
    <property type="molecule type" value="Genomic_DNA"/>
</dbReference>
<dbReference type="SUPFAM" id="SSF51445">
    <property type="entry name" value="(Trans)glycosidases"/>
    <property type="match status" value="1"/>
</dbReference>
<dbReference type="SMART" id="SM00642">
    <property type="entry name" value="Aamy"/>
    <property type="match status" value="1"/>
</dbReference>
<dbReference type="GO" id="GO:0016787">
    <property type="term" value="F:hydrolase activity"/>
    <property type="evidence" value="ECO:0007669"/>
    <property type="project" value="UniProtKB-KW"/>
</dbReference>
<evidence type="ECO:0000259" key="3">
    <source>
        <dbReference type="SMART" id="SM00642"/>
    </source>
</evidence>
<dbReference type="InterPro" id="IPR013783">
    <property type="entry name" value="Ig-like_fold"/>
</dbReference>
<dbReference type="Gene3D" id="3.90.400.10">
    <property type="entry name" value="Oligo-1,6-glucosidase, Domain 2"/>
    <property type="match status" value="1"/>
</dbReference>
<dbReference type="Gene3D" id="3.20.20.80">
    <property type="entry name" value="Glycosidases"/>
    <property type="match status" value="1"/>
</dbReference>
<comment type="caution">
    <text evidence="4">The sequence shown here is derived from an EMBL/GenBank/DDBJ whole genome shotgun (WGS) entry which is preliminary data.</text>
</comment>
<dbReference type="PANTHER" id="PTHR10357:SF210">
    <property type="entry name" value="MALTODEXTRIN GLUCOSIDASE"/>
    <property type="match status" value="1"/>
</dbReference>
<dbReference type="CDD" id="cd11338">
    <property type="entry name" value="AmyAc_CMD"/>
    <property type="match status" value="1"/>
</dbReference>
<dbReference type="Pfam" id="PF00128">
    <property type="entry name" value="Alpha-amylase"/>
    <property type="match status" value="1"/>
</dbReference>
<dbReference type="InterPro" id="IPR004185">
    <property type="entry name" value="Glyco_hydro_13_lg-like_dom"/>
</dbReference>